<dbReference type="EMBL" id="JAANYQ010000005">
    <property type="protein sequence ID" value="KAF4123808.1"/>
    <property type="molecule type" value="Genomic_DNA"/>
</dbReference>
<dbReference type="RefSeq" id="XP_035322460.1">
    <property type="nucleotide sequence ID" value="XM_035467494.1"/>
</dbReference>
<dbReference type="Pfam" id="PF20978">
    <property type="entry name" value="Gta3"/>
    <property type="match status" value="1"/>
</dbReference>
<feature type="region of interest" description="Disordered" evidence="1">
    <location>
        <begin position="1"/>
        <end position="20"/>
    </location>
</feature>
<dbReference type="GeneID" id="55971749"/>
<gene>
    <name evidence="3" type="ORF">GMORB2_5524</name>
</gene>
<evidence type="ECO:0000256" key="1">
    <source>
        <dbReference type="SAM" id="MobiDB-lite"/>
    </source>
</evidence>
<dbReference type="Proteomes" id="UP000749293">
    <property type="component" value="Unassembled WGS sequence"/>
</dbReference>
<comment type="caution">
    <text evidence="3">The sequence shown here is derived from an EMBL/GenBank/DDBJ whole genome shotgun (WGS) entry which is preliminary data.</text>
</comment>
<evidence type="ECO:0000313" key="4">
    <source>
        <dbReference type="Proteomes" id="UP000749293"/>
    </source>
</evidence>
<dbReference type="GO" id="GO:0032543">
    <property type="term" value="P:mitochondrial translation"/>
    <property type="evidence" value="ECO:0007669"/>
    <property type="project" value="TreeGrafter"/>
</dbReference>
<dbReference type="GO" id="GO:0005739">
    <property type="term" value="C:mitochondrion"/>
    <property type="evidence" value="ECO:0007669"/>
    <property type="project" value="TreeGrafter"/>
</dbReference>
<dbReference type="PANTHER" id="PTHR15004">
    <property type="entry name" value="GLUTAMYL-TRNA(GLN) AMIDOTRANSFERASE SUBUNIT C, MITOCHONDRIAL"/>
    <property type="match status" value="1"/>
</dbReference>
<evidence type="ECO:0000313" key="3">
    <source>
        <dbReference type="EMBL" id="KAF4123808.1"/>
    </source>
</evidence>
<dbReference type="GO" id="GO:0070681">
    <property type="term" value="P:glutaminyl-tRNAGln biosynthesis via transamidation"/>
    <property type="evidence" value="ECO:0007669"/>
    <property type="project" value="TreeGrafter"/>
</dbReference>
<dbReference type="GO" id="GO:0030956">
    <property type="term" value="C:glutamyl-tRNA(Gln) amidotransferase complex"/>
    <property type="evidence" value="ECO:0007669"/>
    <property type="project" value="TreeGrafter"/>
</dbReference>
<accession>A0A9P4YY37</accession>
<organism evidence="3 4">
    <name type="scientific">Geosmithia morbida</name>
    <dbReference type="NCBI Taxonomy" id="1094350"/>
    <lineage>
        <taxon>Eukaryota</taxon>
        <taxon>Fungi</taxon>
        <taxon>Dikarya</taxon>
        <taxon>Ascomycota</taxon>
        <taxon>Pezizomycotina</taxon>
        <taxon>Sordariomycetes</taxon>
        <taxon>Hypocreomycetidae</taxon>
        <taxon>Hypocreales</taxon>
        <taxon>Bionectriaceae</taxon>
        <taxon>Geosmithia</taxon>
    </lineage>
</organism>
<evidence type="ECO:0000259" key="2">
    <source>
        <dbReference type="Pfam" id="PF20978"/>
    </source>
</evidence>
<dbReference type="GO" id="GO:0006450">
    <property type="term" value="P:regulation of translational fidelity"/>
    <property type="evidence" value="ECO:0007669"/>
    <property type="project" value="InterPro"/>
</dbReference>
<feature type="domain" description="Glutamyl-tRNA amidotransferase complex subunit Gta3" evidence="2">
    <location>
        <begin position="37"/>
        <end position="90"/>
    </location>
</feature>
<dbReference type="InterPro" id="IPR049545">
    <property type="entry name" value="Gta3_dom"/>
</dbReference>
<proteinExistence type="predicted"/>
<dbReference type="InterPro" id="IPR003837">
    <property type="entry name" value="GatC"/>
</dbReference>
<keyword evidence="4" id="KW-1185">Reference proteome</keyword>
<protein>
    <recommendedName>
        <fullName evidence="2">Glutamyl-tRNA amidotransferase complex subunit Gta3 domain-containing protein</fullName>
    </recommendedName>
</protein>
<sequence length="170" mass="19199">MSSSSSTPITPRHMLSRPTWSVRSLIPESSSNSQKDEIITPSKLHHLLRLCALPLPKSPSDEQAMISTLQSQLHFVRSVQRVDTTGVEPLRAVRDETDQATREATVDMDRLGALLEDEVRVGHYQRPRRRVVDTRGKRNEAEDWDALSTASRRAGRFFVVQSRNKGEEAP</sequence>
<dbReference type="OrthoDB" id="5522061at2759"/>
<name>A0A9P4YY37_9HYPO</name>
<dbReference type="PANTHER" id="PTHR15004:SF0">
    <property type="entry name" value="GLUTAMYL-TRNA(GLN) AMIDOTRANSFERASE SUBUNIT C, MITOCHONDRIAL"/>
    <property type="match status" value="1"/>
</dbReference>
<reference evidence="3" key="1">
    <citation type="submission" date="2020-03" db="EMBL/GenBank/DDBJ databases">
        <title>Site-based positive gene gene selection in Geosmithia morbida across the United States reveals a broad range of putative effectors and factors for local host and environmental adapation.</title>
        <authorList>
            <person name="Onufrak A."/>
            <person name="Murdoch R.W."/>
            <person name="Gazis R."/>
            <person name="Huff M."/>
            <person name="Staton M."/>
            <person name="Klingeman W."/>
            <person name="Hadziabdic D."/>
        </authorList>
    </citation>
    <scope>NUCLEOTIDE SEQUENCE</scope>
    <source>
        <strain evidence="3">1262</strain>
    </source>
</reference>
<dbReference type="AlphaFoldDB" id="A0A9P4YY37"/>